<evidence type="ECO:0000256" key="7">
    <source>
        <dbReference type="SAM" id="MobiDB-lite"/>
    </source>
</evidence>
<sequence length="662" mass="74245">SSIDISKMVKPAGNGPGVYGATYSGIPVYEFLFGPDLKESVMRRRHDNWINATHILKAAGFDKPSRTRILEREVQKDVHEKIQGGYGKYQGTWIPLEQGEALAHRNNVYERLKPIFEYQAGSESPPPAPRHTSKPKQPKKPAIPKWTAPPPIEYENEAGGDDTPDNITVASASYMGDDDRFDMGPSTGHRKRKRDDMQDAIEQLHSVYGDELLDYFLLCKDEKARPENRPEPPANFQPNWPIDTDGHTALHWASAMGDVDVIKQLKRFGASLTVKNVRGETPFMRAVNFTNCYEKDTFPLVMKELIDTIDARDNSGCTVIHHAATTRNERITGQSCSRYYLDHILNRLMETHDPAFVQQLIDARDNEGNTAIHLAAKRNARKCIRSLIGRNASTDIPNNEGIRAEELIMELNTKSKERVPQRSSSPFGPDSQRHTSFRDALAGDRTSAKKLGASYSSDAANTVHSRISPLIFDKIQDLAQGFEEEWAEKDMAEKEARQILANNQMELSILTQQIAELEAQLEPEDVANRVAAEANRAKYDVLSLISHQNRLQVQAAVDQEISMTNGDVNDEPFETKLQLARELSGLLKDLRQSESDYVEALSMVGTGEKIEQYRRLLKRCLDPVDAETLDANLDSLIEMMEEEKEVVDMAGQGSDAMDVVGI</sequence>
<dbReference type="PANTHER" id="PTHR43828">
    <property type="entry name" value="ASPARAGINASE"/>
    <property type="match status" value="1"/>
</dbReference>
<dbReference type="Gene3D" id="1.25.40.20">
    <property type="entry name" value="Ankyrin repeat-containing domain"/>
    <property type="match status" value="1"/>
</dbReference>
<keyword evidence="4 6" id="KW-0040">ANK repeat</keyword>
<dbReference type="GO" id="GO:0030435">
    <property type="term" value="P:sporulation resulting in formation of a cellular spore"/>
    <property type="evidence" value="ECO:0007669"/>
    <property type="project" value="UniProtKB-KW"/>
</dbReference>
<dbReference type="FunCoup" id="A0A2N3N5J8">
    <property type="interactions" value="610"/>
</dbReference>
<dbReference type="Proteomes" id="UP000233524">
    <property type="component" value="Unassembled WGS sequence"/>
</dbReference>
<dbReference type="GO" id="GO:0030907">
    <property type="term" value="C:MBF transcription complex"/>
    <property type="evidence" value="ECO:0007669"/>
    <property type="project" value="TreeGrafter"/>
</dbReference>
<gene>
    <name evidence="9" type="ORF">jhhlp_006331</name>
</gene>
<feature type="region of interest" description="Disordered" evidence="7">
    <location>
        <begin position="414"/>
        <end position="443"/>
    </location>
</feature>
<dbReference type="GO" id="GO:0048315">
    <property type="term" value="P:conidium formation"/>
    <property type="evidence" value="ECO:0007669"/>
    <property type="project" value="UniProtKB-KW"/>
</dbReference>
<dbReference type="InterPro" id="IPR036770">
    <property type="entry name" value="Ankyrin_rpt-contain_sf"/>
</dbReference>
<dbReference type="InterPro" id="IPR002110">
    <property type="entry name" value="Ankyrin_rpt"/>
</dbReference>
<dbReference type="PANTHER" id="PTHR43828:SF15">
    <property type="entry name" value="TRANSCRIPTION FACTOR MBP1"/>
    <property type="match status" value="1"/>
</dbReference>
<dbReference type="SUPFAM" id="SSF54616">
    <property type="entry name" value="DNA-binding domain of Mlu1-box binding protein MBP1"/>
    <property type="match status" value="1"/>
</dbReference>
<feature type="domain" description="HTH APSES-type" evidence="8">
    <location>
        <begin position="18"/>
        <end position="127"/>
    </location>
</feature>
<feature type="repeat" description="ANK" evidence="6">
    <location>
        <begin position="245"/>
        <end position="277"/>
    </location>
</feature>
<dbReference type="Gene3D" id="3.10.260.10">
    <property type="entry name" value="Transcription regulator HTH, APSES-type DNA-binding domain"/>
    <property type="match status" value="1"/>
</dbReference>
<proteinExistence type="predicted"/>
<dbReference type="AlphaFoldDB" id="A0A2N3N5J8"/>
<dbReference type="GO" id="GO:0001228">
    <property type="term" value="F:DNA-binding transcription activator activity, RNA polymerase II-specific"/>
    <property type="evidence" value="ECO:0007669"/>
    <property type="project" value="UniProtKB-ARBA"/>
</dbReference>
<dbReference type="InterPro" id="IPR036887">
    <property type="entry name" value="HTH_APSES_sf"/>
</dbReference>
<evidence type="ECO:0000313" key="9">
    <source>
        <dbReference type="EMBL" id="PKS07723.1"/>
    </source>
</evidence>
<protein>
    <recommendedName>
        <fullName evidence="8">HTH APSES-type domain-containing protein</fullName>
    </recommendedName>
</protein>
<dbReference type="Pfam" id="PF04383">
    <property type="entry name" value="KilA-N"/>
    <property type="match status" value="1"/>
</dbReference>
<feature type="region of interest" description="Disordered" evidence="7">
    <location>
        <begin position="119"/>
        <end position="196"/>
    </location>
</feature>
<dbReference type="OrthoDB" id="6718656at2759"/>
<dbReference type="VEuPathDB" id="FungiDB:jhhlp_006331"/>
<dbReference type="FunFam" id="3.10.260.10:FF:000001">
    <property type="entry name" value="APSES transcription factor (MbpA)"/>
    <property type="match status" value="1"/>
</dbReference>
<feature type="non-terminal residue" evidence="9">
    <location>
        <position position="1"/>
    </location>
</feature>
<dbReference type="PROSITE" id="PS50088">
    <property type="entry name" value="ANK_REPEAT"/>
    <property type="match status" value="2"/>
</dbReference>
<dbReference type="EMBL" id="NLAX01000701">
    <property type="protein sequence ID" value="PKS07723.1"/>
    <property type="molecule type" value="Genomic_DNA"/>
</dbReference>
<organism evidence="9 10">
    <name type="scientific">Lomentospora prolificans</name>
    <dbReference type="NCBI Taxonomy" id="41688"/>
    <lineage>
        <taxon>Eukaryota</taxon>
        <taxon>Fungi</taxon>
        <taxon>Dikarya</taxon>
        <taxon>Ascomycota</taxon>
        <taxon>Pezizomycotina</taxon>
        <taxon>Sordariomycetes</taxon>
        <taxon>Hypocreomycetidae</taxon>
        <taxon>Microascales</taxon>
        <taxon>Microascaceae</taxon>
        <taxon>Lomentospora</taxon>
    </lineage>
</organism>
<feature type="repeat" description="ANK" evidence="6">
    <location>
        <begin position="367"/>
        <end position="399"/>
    </location>
</feature>
<dbReference type="InterPro" id="IPR018004">
    <property type="entry name" value="KilA/APSES_HTH"/>
</dbReference>
<evidence type="ECO:0000256" key="2">
    <source>
        <dbReference type="ARBA" id="ARBA00022737"/>
    </source>
</evidence>
<keyword evidence="2" id="KW-0677">Repeat</keyword>
<dbReference type="InterPro" id="IPR051642">
    <property type="entry name" value="SWI6-like"/>
</dbReference>
<dbReference type="SMART" id="SM00248">
    <property type="entry name" value="ANK"/>
    <property type="match status" value="3"/>
</dbReference>
<dbReference type="SUPFAM" id="SSF48403">
    <property type="entry name" value="Ankyrin repeat"/>
    <property type="match status" value="1"/>
</dbReference>
<reference evidence="9 10" key="1">
    <citation type="journal article" date="2017" name="G3 (Bethesda)">
        <title>First Draft Genome Sequence of the Pathogenic Fungus Lomentospora prolificans (Formerly Scedosporium prolificans).</title>
        <authorList>
            <person name="Luo R."/>
            <person name="Zimin A."/>
            <person name="Workman R."/>
            <person name="Fan Y."/>
            <person name="Pertea G."/>
            <person name="Grossman N."/>
            <person name="Wear M.P."/>
            <person name="Jia B."/>
            <person name="Miller H."/>
            <person name="Casadevall A."/>
            <person name="Timp W."/>
            <person name="Zhang S.X."/>
            <person name="Salzberg S.L."/>
        </authorList>
    </citation>
    <scope>NUCLEOTIDE SEQUENCE [LARGE SCALE GENOMIC DNA]</scope>
    <source>
        <strain evidence="9 10">JHH-5317</strain>
    </source>
</reference>
<feature type="compositionally biased region" description="Acidic residues" evidence="7">
    <location>
        <begin position="154"/>
        <end position="164"/>
    </location>
</feature>
<evidence type="ECO:0000256" key="5">
    <source>
        <dbReference type="ARBA" id="ARBA00023321"/>
    </source>
</evidence>
<dbReference type="GO" id="GO:0033309">
    <property type="term" value="C:SBF transcription complex"/>
    <property type="evidence" value="ECO:0007669"/>
    <property type="project" value="TreeGrafter"/>
</dbReference>
<evidence type="ECO:0000313" key="10">
    <source>
        <dbReference type="Proteomes" id="UP000233524"/>
    </source>
</evidence>
<comment type="caution">
    <text evidence="9">The sequence shown here is derived from an EMBL/GenBank/DDBJ whole genome shotgun (WGS) entry which is preliminary data.</text>
</comment>
<name>A0A2N3N5J8_9PEZI</name>
<dbReference type="InterPro" id="IPR003163">
    <property type="entry name" value="Tscrpt_reg_HTH_APSES-type"/>
</dbReference>
<keyword evidence="5" id="KW-0183">Conidiation</keyword>
<dbReference type="PROSITE" id="PS50297">
    <property type="entry name" value="ANK_REP_REGION"/>
    <property type="match status" value="2"/>
</dbReference>
<evidence type="ECO:0000256" key="1">
    <source>
        <dbReference type="ARBA" id="ARBA00004123"/>
    </source>
</evidence>
<accession>A0A2N3N5J8</accession>
<keyword evidence="3" id="KW-0749">Sporulation</keyword>
<comment type="subcellular location">
    <subcellularLocation>
        <location evidence="1">Nucleus</location>
    </subcellularLocation>
</comment>
<dbReference type="Pfam" id="PF00023">
    <property type="entry name" value="Ank"/>
    <property type="match status" value="2"/>
</dbReference>
<dbReference type="STRING" id="41688.A0A2N3N5J8"/>
<keyword evidence="10" id="KW-1185">Reference proteome</keyword>
<dbReference type="GO" id="GO:0003677">
    <property type="term" value="F:DNA binding"/>
    <property type="evidence" value="ECO:0007669"/>
    <property type="project" value="InterPro"/>
</dbReference>
<dbReference type="InParanoid" id="A0A2N3N5J8"/>
<evidence type="ECO:0000256" key="3">
    <source>
        <dbReference type="ARBA" id="ARBA00022969"/>
    </source>
</evidence>
<dbReference type="SMART" id="SM01252">
    <property type="entry name" value="KilA-N"/>
    <property type="match status" value="1"/>
</dbReference>
<evidence type="ECO:0000259" key="8">
    <source>
        <dbReference type="PROSITE" id="PS51299"/>
    </source>
</evidence>
<dbReference type="PROSITE" id="PS51299">
    <property type="entry name" value="HTH_APSES"/>
    <property type="match status" value="1"/>
</dbReference>
<evidence type="ECO:0000256" key="6">
    <source>
        <dbReference type="PROSITE-ProRule" id="PRU00023"/>
    </source>
</evidence>
<evidence type="ECO:0000256" key="4">
    <source>
        <dbReference type="ARBA" id="ARBA00023043"/>
    </source>
</evidence>